<feature type="transmembrane region" description="Helical" evidence="5">
    <location>
        <begin position="326"/>
        <end position="344"/>
    </location>
</feature>
<keyword evidence="3 5" id="KW-1133">Transmembrane helix</keyword>
<dbReference type="InterPro" id="IPR013525">
    <property type="entry name" value="ABC2_TM"/>
</dbReference>
<evidence type="ECO:0000256" key="4">
    <source>
        <dbReference type="ARBA" id="ARBA00023136"/>
    </source>
</evidence>
<gene>
    <name evidence="7" type="ORF">SAMN02745751_01955</name>
</gene>
<dbReference type="PANTHER" id="PTHR43027">
    <property type="entry name" value="DOXORUBICIN RESISTANCE ABC TRANSPORTER PERMEASE PROTEIN DRRC-RELATED"/>
    <property type="match status" value="1"/>
</dbReference>
<organism evidence="7 8">
    <name type="scientific">Dethiosulfatibacter aminovorans DSM 17477</name>
    <dbReference type="NCBI Taxonomy" id="1121476"/>
    <lineage>
        <taxon>Bacteria</taxon>
        <taxon>Bacillati</taxon>
        <taxon>Bacillota</taxon>
        <taxon>Tissierellia</taxon>
        <taxon>Dethiosulfatibacter</taxon>
    </lineage>
</organism>
<evidence type="ECO:0000256" key="5">
    <source>
        <dbReference type="SAM" id="Phobius"/>
    </source>
</evidence>
<dbReference type="OrthoDB" id="1710957at2"/>
<feature type="transmembrane region" description="Helical" evidence="5">
    <location>
        <begin position="164"/>
        <end position="188"/>
    </location>
</feature>
<comment type="subcellular location">
    <subcellularLocation>
        <location evidence="1">Membrane</location>
        <topology evidence="1">Multi-pass membrane protein</topology>
    </subcellularLocation>
</comment>
<feature type="transmembrane region" description="Helical" evidence="5">
    <location>
        <begin position="239"/>
        <end position="259"/>
    </location>
</feature>
<evidence type="ECO:0000313" key="8">
    <source>
        <dbReference type="Proteomes" id="UP000184052"/>
    </source>
</evidence>
<dbReference type="Pfam" id="PF12698">
    <property type="entry name" value="ABC2_membrane_3"/>
    <property type="match status" value="1"/>
</dbReference>
<evidence type="ECO:0000256" key="2">
    <source>
        <dbReference type="ARBA" id="ARBA00022692"/>
    </source>
</evidence>
<feature type="transmembrane region" description="Helical" evidence="5">
    <location>
        <begin position="20"/>
        <end position="40"/>
    </location>
</feature>
<proteinExistence type="predicted"/>
<sequence>MGRRFYSTLKKDMKIAWREYFFHVTIITAAVFCLVLKFIIPYTFENITFFVYMEEGALPFAIDGFESEFSSGNLTFVDSREDLVERVGKNTESYGAAITKGDEYPEIELVLQGYENSRFRNLIELQVERGLSEFLKGNFFYRMDYRVKVLNPQYGSRILSYSDVLLPLFIVMESSFIGYFLIAVLLFMEKEQRMHTAFLVSPGRAGEHLLSKVVVMLVLGLISAFGTVIFLRGFDFNPVYLFMFLAVSSFFGSSLGLLIGSFFDTLSKSTLWVMATMAVIAIPVISYIYPAFAPIWVKVIPTYTMIYAAAEAFVDSGGGAVFYKNLSLILVEGMGIFALAHYFFRRALLRKN</sequence>
<accession>A0A1M6HB91</accession>
<evidence type="ECO:0000313" key="7">
    <source>
        <dbReference type="EMBL" id="SHJ19460.1"/>
    </source>
</evidence>
<dbReference type="STRING" id="1121476.SAMN02745751_01955"/>
<dbReference type="PANTHER" id="PTHR43027:SF1">
    <property type="entry name" value="DOXORUBICIN RESISTANCE ABC TRANSPORTER PERMEASE PROTEIN DRRC-RELATED"/>
    <property type="match status" value="1"/>
</dbReference>
<dbReference type="EMBL" id="FQZL01000013">
    <property type="protein sequence ID" value="SHJ19460.1"/>
    <property type="molecule type" value="Genomic_DNA"/>
</dbReference>
<dbReference type="GO" id="GO:0140359">
    <property type="term" value="F:ABC-type transporter activity"/>
    <property type="evidence" value="ECO:0007669"/>
    <property type="project" value="InterPro"/>
</dbReference>
<dbReference type="InterPro" id="IPR052902">
    <property type="entry name" value="ABC-2_transporter"/>
</dbReference>
<keyword evidence="4 5" id="KW-0472">Membrane</keyword>
<reference evidence="7 8" key="1">
    <citation type="submission" date="2016-11" db="EMBL/GenBank/DDBJ databases">
        <authorList>
            <person name="Jaros S."/>
            <person name="Januszkiewicz K."/>
            <person name="Wedrychowicz H."/>
        </authorList>
    </citation>
    <scope>NUCLEOTIDE SEQUENCE [LARGE SCALE GENOMIC DNA]</scope>
    <source>
        <strain evidence="7 8">DSM 17477</strain>
    </source>
</reference>
<evidence type="ECO:0000256" key="1">
    <source>
        <dbReference type="ARBA" id="ARBA00004141"/>
    </source>
</evidence>
<dbReference type="GO" id="GO:0016020">
    <property type="term" value="C:membrane"/>
    <property type="evidence" value="ECO:0007669"/>
    <property type="project" value="UniProtKB-SubCell"/>
</dbReference>
<name>A0A1M6HB91_9FIRM</name>
<feature type="transmembrane region" description="Helical" evidence="5">
    <location>
        <begin position="271"/>
        <end position="289"/>
    </location>
</feature>
<keyword evidence="8" id="KW-1185">Reference proteome</keyword>
<feature type="transmembrane region" description="Helical" evidence="5">
    <location>
        <begin position="209"/>
        <end position="233"/>
    </location>
</feature>
<protein>
    <submittedName>
        <fullName evidence="7">ABC-2 family transporter protein</fullName>
    </submittedName>
</protein>
<keyword evidence="2 5" id="KW-0812">Transmembrane</keyword>
<dbReference type="AlphaFoldDB" id="A0A1M6HB91"/>
<feature type="domain" description="ABC-2 type transporter transmembrane" evidence="6">
    <location>
        <begin position="24"/>
        <end position="340"/>
    </location>
</feature>
<dbReference type="Proteomes" id="UP000184052">
    <property type="component" value="Unassembled WGS sequence"/>
</dbReference>
<dbReference type="RefSeq" id="WP_073049403.1">
    <property type="nucleotide sequence ID" value="NZ_FQZL01000013.1"/>
</dbReference>
<evidence type="ECO:0000259" key="6">
    <source>
        <dbReference type="Pfam" id="PF12698"/>
    </source>
</evidence>
<evidence type="ECO:0000256" key="3">
    <source>
        <dbReference type="ARBA" id="ARBA00022989"/>
    </source>
</evidence>